<keyword evidence="5 6" id="KW-0472">Membrane</keyword>
<dbReference type="AlphaFoldDB" id="A0A975XU98"/>
<dbReference type="RefSeq" id="WP_216128782.1">
    <property type="nucleotide sequence ID" value="NZ_CP064782.1"/>
</dbReference>
<feature type="transmembrane region" description="Helical" evidence="6">
    <location>
        <begin position="236"/>
        <end position="256"/>
    </location>
</feature>
<evidence type="ECO:0000256" key="6">
    <source>
        <dbReference type="SAM" id="Phobius"/>
    </source>
</evidence>
<evidence type="ECO:0000313" key="7">
    <source>
        <dbReference type="EMBL" id="QWT48557.1"/>
    </source>
</evidence>
<evidence type="ECO:0000256" key="5">
    <source>
        <dbReference type="ARBA" id="ARBA00023136"/>
    </source>
</evidence>
<dbReference type="KEGG" id="aiq:Azoinq_11950"/>
<keyword evidence="8" id="KW-1185">Reference proteome</keyword>
<sequence length="325" mass="35803">MNSIGTPGLWAGFSLFVLLATVMDLVGLQRHGNRAVTARQALLWSLLWVSLALGFCGLLWGWLDHEQGRALANRKALEFLTGYVIEKSLSVDNIFVFLMLFTSFAVPGEQQKKALVAGVVGAILLRLVMILVGAWVISRFHWVLYLFGAFLLYTGAHMVWAKEEREPDPEHHPLVRWMRRHLPILPQYQGDSLAVMRDGKRWFTPLFLVVVLIGISDAMFAVDSIPAVFAVTTDPFIVASSNIFAILGLRALYFLLASMATRFRLLKYGLAGVLMFVGVKMLVAGWWTVPTLLSLGVIAALLSLSILASWRLPAAPKGAGPGALS</sequence>
<dbReference type="NCBIfam" id="TIGR03718">
    <property type="entry name" value="R_switched_Alx"/>
    <property type="match status" value="1"/>
</dbReference>
<gene>
    <name evidence="7" type="ORF">Azoinq_11950</name>
</gene>
<comment type="subcellular location">
    <subcellularLocation>
        <location evidence="1">Membrane</location>
        <topology evidence="1">Multi-pass membrane protein</topology>
    </subcellularLocation>
</comment>
<proteinExistence type="inferred from homology"/>
<feature type="transmembrane region" description="Helical" evidence="6">
    <location>
        <begin position="114"/>
        <end position="136"/>
    </location>
</feature>
<feature type="transmembrane region" description="Helical" evidence="6">
    <location>
        <begin position="293"/>
        <end position="310"/>
    </location>
</feature>
<dbReference type="PANTHER" id="PTHR30238">
    <property type="entry name" value="MEMBRANE BOUND PREDICTED REDOX MODULATOR"/>
    <property type="match status" value="1"/>
</dbReference>
<evidence type="ECO:0000256" key="1">
    <source>
        <dbReference type="ARBA" id="ARBA00004141"/>
    </source>
</evidence>
<feature type="transmembrane region" description="Helical" evidence="6">
    <location>
        <begin position="206"/>
        <end position="230"/>
    </location>
</feature>
<evidence type="ECO:0000256" key="4">
    <source>
        <dbReference type="ARBA" id="ARBA00022989"/>
    </source>
</evidence>
<evidence type="ECO:0000256" key="2">
    <source>
        <dbReference type="ARBA" id="ARBA00007511"/>
    </source>
</evidence>
<dbReference type="GO" id="GO:0016020">
    <property type="term" value="C:membrane"/>
    <property type="evidence" value="ECO:0007669"/>
    <property type="project" value="UniProtKB-SubCell"/>
</dbReference>
<evidence type="ECO:0000313" key="8">
    <source>
        <dbReference type="Proteomes" id="UP000683428"/>
    </source>
</evidence>
<evidence type="ECO:0000256" key="3">
    <source>
        <dbReference type="ARBA" id="ARBA00022692"/>
    </source>
</evidence>
<dbReference type="InterPro" id="IPR005496">
    <property type="entry name" value="Integral_membrane_TerC"/>
</dbReference>
<accession>A0A975XU98</accession>
<feature type="transmembrane region" description="Helical" evidence="6">
    <location>
        <begin position="142"/>
        <end position="161"/>
    </location>
</feature>
<organism evidence="7 8">
    <name type="scientific">Azospira inquinata</name>
    <dbReference type="NCBI Taxonomy" id="2785627"/>
    <lineage>
        <taxon>Bacteria</taxon>
        <taxon>Pseudomonadati</taxon>
        <taxon>Pseudomonadota</taxon>
        <taxon>Betaproteobacteria</taxon>
        <taxon>Rhodocyclales</taxon>
        <taxon>Rhodocyclaceae</taxon>
        <taxon>Azospira</taxon>
    </lineage>
</organism>
<dbReference type="PANTHER" id="PTHR30238:SF0">
    <property type="entry name" value="THYLAKOID MEMBRANE PROTEIN TERC, CHLOROPLASTIC"/>
    <property type="match status" value="1"/>
</dbReference>
<protein>
    <submittedName>
        <fullName evidence="7">TerC family protein</fullName>
    </submittedName>
</protein>
<feature type="transmembrane region" description="Helical" evidence="6">
    <location>
        <begin position="12"/>
        <end position="29"/>
    </location>
</feature>
<feature type="transmembrane region" description="Helical" evidence="6">
    <location>
        <begin position="41"/>
        <end position="63"/>
    </location>
</feature>
<feature type="transmembrane region" description="Helical" evidence="6">
    <location>
        <begin position="83"/>
        <end position="102"/>
    </location>
</feature>
<feature type="transmembrane region" description="Helical" evidence="6">
    <location>
        <begin position="268"/>
        <end position="287"/>
    </location>
</feature>
<dbReference type="Pfam" id="PF03741">
    <property type="entry name" value="TerC"/>
    <property type="match status" value="1"/>
</dbReference>
<dbReference type="InterPro" id="IPR022369">
    <property type="entry name" value="Integral_membrane_TerC_rswitch"/>
</dbReference>
<keyword evidence="3 6" id="KW-0812">Transmembrane</keyword>
<comment type="similarity">
    <text evidence="2">Belongs to the TerC family.</text>
</comment>
<dbReference type="Proteomes" id="UP000683428">
    <property type="component" value="Chromosome"/>
</dbReference>
<keyword evidence="4 6" id="KW-1133">Transmembrane helix</keyword>
<dbReference type="EMBL" id="CP064782">
    <property type="protein sequence ID" value="QWT48557.1"/>
    <property type="molecule type" value="Genomic_DNA"/>
</dbReference>
<reference evidence="7" key="1">
    <citation type="submission" date="2020-11" db="EMBL/GenBank/DDBJ databases">
        <title>Azospira inquinata sp. nov.</title>
        <authorList>
            <person name="Moe W.M."/>
            <person name="Mikes M.C."/>
        </authorList>
    </citation>
    <scope>NUCLEOTIDE SEQUENCE</scope>
    <source>
        <strain evidence="7">Azo-3</strain>
    </source>
</reference>
<name>A0A975XU98_9RHOO</name>